<dbReference type="EMBL" id="FQUO01000026">
    <property type="protein sequence ID" value="SHG32307.1"/>
    <property type="molecule type" value="Genomic_DNA"/>
</dbReference>
<evidence type="ECO:0000256" key="1">
    <source>
        <dbReference type="ARBA" id="ARBA00007435"/>
    </source>
</evidence>
<dbReference type="GO" id="GO:0004519">
    <property type="term" value="F:endonuclease activity"/>
    <property type="evidence" value="ECO:0007669"/>
    <property type="project" value="UniProtKB-KW"/>
</dbReference>
<dbReference type="InterPro" id="IPR035901">
    <property type="entry name" value="GIY-YIG_endonuc_sf"/>
</dbReference>
<dbReference type="InterPro" id="IPR050190">
    <property type="entry name" value="UPF0213_domain"/>
</dbReference>
<name>A0A1M5IVF2_9BACT</name>
<protein>
    <submittedName>
        <fullName evidence="3">Putative endonuclease</fullName>
    </submittedName>
</protein>
<dbReference type="PANTHER" id="PTHR34477">
    <property type="entry name" value="UPF0213 PROTEIN YHBQ"/>
    <property type="match status" value="1"/>
</dbReference>
<proteinExistence type="inferred from homology"/>
<dbReference type="InterPro" id="IPR000305">
    <property type="entry name" value="GIY-YIG_endonuc"/>
</dbReference>
<keyword evidence="3" id="KW-0378">Hydrolase</keyword>
<comment type="similarity">
    <text evidence="1">Belongs to the UPF0213 family.</text>
</comment>
<keyword evidence="4" id="KW-1185">Reference proteome</keyword>
<dbReference type="Pfam" id="PF01541">
    <property type="entry name" value="GIY-YIG"/>
    <property type="match status" value="1"/>
</dbReference>
<evidence type="ECO:0000259" key="2">
    <source>
        <dbReference type="PROSITE" id="PS50164"/>
    </source>
</evidence>
<dbReference type="PANTHER" id="PTHR34477:SF1">
    <property type="entry name" value="UPF0213 PROTEIN YHBQ"/>
    <property type="match status" value="1"/>
</dbReference>
<reference evidence="3 4" key="1">
    <citation type="submission" date="2016-11" db="EMBL/GenBank/DDBJ databases">
        <authorList>
            <person name="Jaros S."/>
            <person name="Januszkiewicz K."/>
            <person name="Wedrychowicz H."/>
        </authorList>
    </citation>
    <scope>NUCLEOTIDE SEQUENCE [LARGE SCALE GENOMIC DNA]</scope>
    <source>
        <strain evidence="3 4">DSM 26897</strain>
    </source>
</reference>
<dbReference type="AlphaFoldDB" id="A0A1M5IVF2"/>
<keyword evidence="3" id="KW-0255">Endonuclease</keyword>
<feature type="domain" description="GIY-YIG" evidence="2">
    <location>
        <begin position="1"/>
        <end position="65"/>
    </location>
</feature>
<sequence>MDGSFYKGFTEEPAIRLNRHNNGETLSTRFKRPWHFVYMEQLPSKREALVRERGIKKYSREQITQLVHSSKNTLDR</sequence>
<organism evidence="3 4">
    <name type="scientific">Cnuella takakiae</name>
    <dbReference type="NCBI Taxonomy" id="1302690"/>
    <lineage>
        <taxon>Bacteria</taxon>
        <taxon>Pseudomonadati</taxon>
        <taxon>Bacteroidota</taxon>
        <taxon>Chitinophagia</taxon>
        <taxon>Chitinophagales</taxon>
        <taxon>Chitinophagaceae</taxon>
        <taxon>Cnuella</taxon>
    </lineage>
</organism>
<keyword evidence="3" id="KW-0540">Nuclease</keyword>
<dbReference type="STRING" id="1302690.BUE76_05655"/>
<dbReference type="Proteomes" id="UP000184368">
    <property type="component" value="Unassembled WGS sequence"/>
</dbReference>
<accession>A0A1M5IVF2</accession>
<gene>
    <name evidence="3" type="ORF">SAMN05444008_1261</name>
</gene>
<evidence type="ECO:0000313" key="4">
    <source>
        <dbReference type="Proteomes" id="UP000184368"/>
    </source>
</evidence>
<dbReference type="Gene3D" id="3.40.1440.10">
    <property type="entry name" value="GIY-YIG endonuclease"/>
    <property type="match status" value="1"/>
</dbReference>
<dbReference type="PROSITE" id="PS50164">
    <property type="entry name" value="GIY_YIG"/>
    <property type="match status" value="1"/>
</dbReference>
<evidence type="ECO:0000313" key="3">
    <source>
        <dbReference type="EMBL" id="SHG32307.1"/>
    </source>
</evidence>